<dbReference type="SUPFAM" id="SSF54427">
    <property type="entry name" value="NTF2-like"/>
    <property type="match status" value="1"/>
</dbReference>
<dbReference type="EMBL" id="AOGW02000006">
    <property type="protein sequence ID" value="EMY62781.1"/>
    <property type="molecule type" value="Genomic_DNA"/>
</dbReference>
<dbReference type="InterPro" id="IPR032710">
    <property type="entry name" value="NTF2-like_dom_sf"/>
</dbReference>
<dbReference type="AlphaFoldDB" id="N1W518"/>
<evidence type="ECO:0000313" key="1">
    <source>
        <dbReference type="EMBL" id="EMY62781.1"/>
    </source>
</evidence>
<dbReference type="Gene3D" id="3.10.450.50">
    <property type="match status" value="1"/>
</dbReference>
<dbReference type="Proteomes" id="UP000012371">
    <property type="component" value="Unassembled WGS sequence"/>
</dbReference>
<protein>
    <submittedName>
        <fullName evidence="1">SnoaL-like polyketide cyclase</fullName>
    </submittedName>
</protein>
<dbReference type="OrthoDB" id="329554at2"/>
<sequence>MENKKKIEYILNELISNQNTSDIPKFFSNNYVVHTSKKDYLGHKIIIKWSKDLHNFFSDLKVIKIQFLVQTDEFIVWKRTLRGKIKPSKNKNLKMGQLIKWEEMIVSRFKNGLIMEEWNNSEFLGALMSKSSRIGK</sequence>
<keyword evidence="2" id="KW-1185">Reference proteome</keyword>
<dbReference type="GO" id="GO:0030638">
    <property type="term" value="P:polyketide metabolic process"/>
    <property type="evidence" value="ECO:0007669"/>
    <property type="project" value="InterPro"/>
</dbReference>
<dbReference type="Pfam" id="PF07366">
    <property type="entry name" value="SnoaL"/>
    <property type="match status" value="1"/>
</dbReference>
<organism evidence="1 2">
    <name type="scientific">Leptospira terpstrae serovar Hualin str. LT 11-33 = ATCC 700639</name>
    <dbReference type="NCBI Taxonomy" id="1257025"/>
    <lineage>
        <taxon>Bacteria</taxon>
        <taxon>Pseudomonadati</taxon>
        <taxon>Spirochaetota</taxon>
        <taxon>Spirochaetia</taxon>
        <taxon>Leptospirales</taxon>
        <taxon>Leptospiraceae</taxon>
        <taxon>Leptospira</taxon>
    </lineage>
</organism>
<name>N1W518_9LEPT</name>
<gene>
    <name evidence="1" type="ORF">LEP1GSC203_3246</name>
</gene>
<dbReference type="RefSeq" id="WP_002972538.1">
    <property type="nucleotide sequence ID" value="NZ_AOGW02000006.1"/>
</dbReference>
<dbReference type="InterPro" id="IPR009959">
    <property type="entry name" value="Cyclase_SnoaL-like"/>
</dbReference>
<evidence type="ECO:0000313" key="2">
    <source>
        <dbReference type="Proteomes" id="UP000012371"/>
    </source>
</evidence>
<proteinExistence type="predicted"/>
<accession>N1W518</accession>
<dbReference type="STRING" id="1257025.LEP1GSC203_3246"/>
<reference evidence="1" key="1">
    <citation type="submission" date="2013-03" db="EMBL/GenBank/DDBJ databases">
        <authorList>
            <person name="Harkins D.M."/>
            <person name="Durkin A.S."/>
            <person name="Brinkac L.M."/>
            <person name="Haft D.H."/>
            <person name="Selengut J.D."/>
            <person name="Sanka R."/>
            <person name="DePew J."/>
            <person name="Purushe J."/>
            <person name="Hartskeerl R.A."/>
            <person name="Ahmed A."/>
            <person name="van der Linden H."/>
            <person name="Goris M.G.A."/>
            <person name="Vinetz J.M."/>
            <person name="Sutton G.G."/>
            <person name="Nierman W.C."/>
            <person name="Fouts D.E."/>
        </authorList>
    </citation>
    <scope>NUCLEOTIDE SEQUENCE [LARGE SCALE GENOMIC DNA]</scope>
    <source>
        <strain evidence="1">LT 11-33</strain>
    </source>
</reference>
<comment type="caution">
    <text evidence="1">The sequence shown here is derived from an EMBL/GenBank/DDBJ whole genome shotgun (WGS) entry which is preliminary data.</text>
</comment>